<dbReference type="AlphaFoldDB" id="A0A0K2TWX3"/>
<keyword evidence="1" id="KW-0732">Signal</keyword>
<protein>
    <submittedName>
        <fullName evidence="2">Uncharacterized protein</fullName>
    </submittedName>
</protein>
<reference evidence="2" key="1">
    <citation type="submission" date="2014-05" db="EMBL/GenBank/DDBJ databases">
        <authorList>
            <person name="Chronopoulou M."/>
        </authorList>
    </citation>
    <scope>NUCLEOTIDE SEQUENCE</scope>
    <source>
        <tissue evidence="2">Whole organism</tissue>
    </source>
</reference>
<evidence type="ECO:0000256" key="1">
    <source>
        <dbReference type="SAM" id="SignalP"/>
    </source>
</evidence>
<accession>A0A0K2TWX3</accession>
<proteinExistence type="predicted"/>
<sequence length="50" mass="5598">MFSFKSLLVISCFIMVFSSSDAGVIDDADLQNGTLQNINNICFILMNHLR</sequence>
<organism evidence="2">
    <name type="scientific">Lepeophtheirus salmonis</name>
    <name type="common">Salmon louse</name>
    <name type="synonym">Caligus salmonis</name>
    <dbReference type="NCBI Taxonomy" id="72036"/>
    <lineage>
        <taxon>Eukaryota</taxon>
        <taxon>Metazoa</taxon>
        <taxon>Ecdysozoa</taxon>
        <taxon>Arthropoda</taxon>
        <taxon>Crustacea</taxon>
        <taxon>Multicrustacea</taxon>
        <taxon>Hexanauplia</taxon>
        <taxon>Copepoda</taxon>
        <taxon>Siphonostomatoida</taxon>
        <taxon>Caligidae</taxon>
        <taxon>Lepeophtheirus</taxon>
    </lineage>
</organism>
<feature type="chain" id="PRO_5005488171" evidence="1">
    <location>
        <begin position="23"/>
        <end position="50"/>
    </location>
</feature>
<name>A0A0K2TWX3_LEPSM</name>
<dbReference type="EMBL" id="HACA01013143">
    <property type="protein sequence ID" value="CDW30504.1"/>
    <property type="molecule type" value="Transcribed_RNA"/>
</dbReference>
<evidence type="ECO:0000313" key="2">
    <source>
        <dbReference type="EMBL" id="CDW30504.1"/>
    </source>
</evidence>
<feature type="signal peptide" evidence="1">
    <location>
        <begin position="1"/>
        <end position="22"/>
    </location>
</feature>